<keyword evidence="3" id="KW-1185">Reference proteome</keyword>
<feature type="transmembrane region" description="Helical" evidence="1">
    <location>
        <begin position="12"/>
        <end position="33"/>
    </location>
</feature>
<evidence type="ECO:0000256" key="1">
    <source>
        <dbReference type="SAM" id="Phobius"/>
    </source>
</evidence>
<evidence type="ECO:0008006" key="4">
    <source>
        <dbReference type="Google" id="ProtNLM"/>
    </source>
</evidence>
<dbReference type="PATRIC" id="fig|1423759.3.peg.1957"/>
<keyword evidence="1" id="KW-0472">Membrane</keyword>
<feature type="transmembrane region" description="Helical" evidence="1">
    <location>
        <begin position="355"/>
        <end position="375"/>
    </location>
</feature>
<evidence type="ECO:0000313" key="2">
    <source>
        <dbReference type="EMBL" id="KRL07485.1"/>
    </source>
</evidence>
<feature type="transmembrane region" description="Helical" evidence="1">
    <location>
        <begin position="316"/>
        <end position="343"/>
    </location>
</feature>
<accession>A0A0R1MHB8</accession>
<feature type="transmembrane region" description="Helical" evidence="1">
    <location>
        <begin position="64"/>
        <end position="82"/>
    </location>
</feature>
<sequence length="399" mass="47074">MKKFITTYNINSGLQYLFILLIIINSGAVIGWSSPLFRYLEYLCFALFIFLMIKNGIHLNRNNLLIFIIILSCGLMDIFFRNVDLQSLFIYLIDYFVLLIFSFNISSNDFWQKYINIIFFISIINLVFYFLSQFKIFMFLKMYQINNDFFFANIFHVYSRSIEPLINTNIRNFGIFWEPGAFQAFLNIAIIYILLNRKKMNFVKTKLLFLIISLITTFSSTGYLILCCTCILVVFKDFDFKKVNGKFFLYVLFLLICLILLLNSSTIIDKFSNSNQSYIIRNNDFVNGWKIILKHPMLGYGFNSDNLKFMLTSFGITANSVGIFIIMQFWGILYGFFIFLLTWRNFEVSVNAANLFQKCIIFCILLMIFCTESFLTKQIFMLFSYSFCQRLNRNTDIVS</sequence>
<dbReference type="EMBL" id="AZDX01000006">
    <property type="protein sequence ID" value="KRL07485.1"/>
    <property type="molecule type" value="Genomic_DNA"/>
</dbReference>
<name>A0A0R1MHB8_9LACO</name>
<comment type="caution">
    <text evidence="2">The sequence shown here is derived from an EMBL/GenBank/DDBJ whole genome shotgun (WGS) entry which is preliminary data.</text>
</comment>
<feature type="transmembrane region" description="Helical" evidence="1">
    <location>
        <begin position="88"/>
        <end position="105"/>
    </location>
</feature>
<protein>
    <recommendedName>
        <fullName evidence="4">Polysaccharide polymerase</fullName>
    </recommendedName>
</protein>
<feature type="transmembrane region" description="Helical" evidence="1">
    <location>
        <begin position="117"/>
        <end position="140"/>
    </location>
</feature>
<organism evidence="2 3">
    <name type="scientific">Liquorilactobacillus hordei DSM 19519</name>
    <dbReference type="NCBI Taxonomy" id="1423759"/>
    <lineage>
        <taxon>Bacteria</taxon>
        <taxon>Bacillati</taxon>
        <taxon>Bacillota</taxon>
        <taxon>Bacilli</taxon>
        <taxon>Lactobacillales</taxon>
        <taxon>Lactobacillaceae</taxon>
        <taxon>Liquorilactobacillus</taxon>
    </lineage>
</organism>
<dbReference type="RefSeq" id="WP_057869126.1">
    <property type="nucleotide sequence ID" value="NZ_CP049303.1"/>
</dbReference>
<dbReference type="GeneID" id="98310823"/>
<reference evidence="2 3" key="1">
    <citation type="journal article" date="2015" name="Genome Announc.">
        <title>Expanding the biotechnology potential of lactobacilli through comparative genomics of 213 strains and associated genera.</title>
        <authorList>
            <person name="Sun Z."/>
            <person name="Harris H.M."/>
            <person name="McCann A."/>
            <person name="Guo C."/>
            <person name="Argimon S."/>
            <person name="Zhang W."/>
            <person name="Yang X."/>
            <person name="Jeffery I.B."/>
            <person name="Cooney J.C."/>
            <person name="Kagawa T.F."/>
            <person name="Liu W."/>
            <person name="Song Y."/>
            <person name="Salvetti E."/>
            <person name="Wrobel A."/>
            <person name="Rasinkangas P."/>
            <person name="Parkhill J."/>
            <person name="Rea M.C."/>
            <person name="O'Sullivan O."/>
            <person name="Ritari J."/>
            <person name="Douillard F.P."/>
            <person name="Paul Ross R."/>
            <person name="Yang R."/>
            <person name="Briner A.E."/>
            <person name="Felis G.E."/>
            <person name="de Vos W.M."/>
            <person name="Barrangou R."/>
            <person name="Klaenhammer T.R."/>
            <person name="Caufield P.W."/>
            <person name="Cui Y."/>
            <person name="Zhang H."/>
            <person name="O'Toole P.W."/>
        </authorList>
    </citation>
    <scope>NUCLEOTIDE SEQUENCE [LARGE SCALE GENOMIC DNA]</scope>
    <source>
        <strain evidence="2 3">DSM 19519</strain>
    </source>
</reference>
<feature type="transmembrane region" description="Helical" evidence="1">
    <location>
        <begin position="207"/>
        <end position="235"/>
    </location>
</feature>
<proteinExistence type="predicted"/>
<feature type="transmembrane region" description="Helical" evidence="1">
    <location>
        <begin position="175"/>
        <end position="195"/>
    </location>
</feature>
<dbReference type="AlphaFoldDB" id="A0A0R1MHB8"/>
<feature type="transmembrane region" description="Helical" evidence="1">
    <location>
        <begin position="39"/>
        <end position="57"/>
    </location>
</feature>
<dbReference type="Proteomes" id="UP000051448">
    <property type="component" value="Unassembled WGS sequence"/>
</dbReference>
<dbReference type="STRING" id="1423759.FC92_GL001874"/>
<evidence type="ECO:0000313" key="3">
    <source>
        <dbReference type="Proteomes" id="UP000051448"/>
    </source>
</evidence>
<keyword evidence="1" id="KW-1133">Transmembrane helix</keyword>
<feature type="transmembrane region" description="Helical" evidence="1">
    <location>
        <begin position="247"/>
        <end position="268"/>
    </location>
</feature>
<gene>
    <name evidence="2" type="ORF">FC92_GL001874</name>
</gene>
<keyword evidence="1" id="KW-0812">Transmembrane</keyword>
<dbReference type="OrthoDB" id="2514218at2"/>